<evidence type="ECO:0000256" key="9">
    <source>
        <dbReference type="ARBA" id="ARBA00023157"/>
    </source>
</evidence>
<dbReference type="Proteomes" id="UP000094527">
    <property type="component" value="Unassembled WGS sequence"/>
</dbReference>
<dbReference type="Pfam" id="PF02014">
    <property type="entry name" value="Reeler"/>
    <property type="match status" value="1"/>
</dbReference>
<evidence type="ECO:0000256" key="1">
    <source>
        <dbReference type="ARBA" id="ARBA00004498"/>
    </source>
</evidence>
<dbReference type="STRING" id="48709.A0A1D2MTU1"/>
<dbReference type="InterPro" id="IPR002223">
    <property type="entry name" value="Kunitz_BPTI"/>
</dbReference>
<dbReference type="SMART" id="SM00131">
    <property type="entry name" value="KU"/>
    <property type="match status" value="1"/>
</dbReference>
<keyword evidence="5" id="KW-0479">Metal-binding</keyword>
<dbReference type="InterPro" id="IPR038678">
    <property type="entry name" value="Spondin_N_sf"/>
</dbReference>
<comment type="subcellular location">
    <subcellularLocation>
        <location evidence="1">Secreted</location>
        <location evidence="1">Extracellular space</location>
        <location evidence="1">Extracellular matrix</location>
    </subcellularLocation>
</comment>
<dbReference type="InterPro" id="IPR051418">
    <property type="entry name" value="Spondin/Thrombospondin_T1"/>
</dbReference>
<dbReference type="InterPro" id="IPR036880">
    <property type="entry name" value="Kunitz_BPTI_sf"/>
</dbReference>
<evidence type="ECO:0000256" key="12">
    <source>
        <dbReference type="SAM" id="MobiDB-lite"/>
    </source>
</evidence>
<keyword evidence="6 13" id="KW-0732">Signal</keyword>
<keyword evidence="9" id="KW-1015">Disulfide bond</keyword>
<feature type="region of interest" description="Disordered" evidence="12">
    <location>
        <begin position="417"/>
        <end position="437"/>
    </location>
</feature>
<dbReference type="SUPFAM" id="SSF82895">
    <property type="entry name" value="TSP-1 type 1 repeat"/>
    <property type="match status" value="3"/>
</dbReference>
<dbReference type="PROSITE" id="PS51257">
    <property type="entry name" value="PROKAR_LIPOPROTEIN"/>
    <property type="match status" value="1"/>
</dbReference>
<dbReference type="GO" id="GO:0046872">
    <property type="term" value="F:metal ion binding"/>
    <property type="evidence" value="ECO:0007669"/>
    <property type="project" value="UniProtKB-KW"/>
</dbReference>
<keyword evidence="3" id="KW-0964">Secreted</keyword>
<organism evidence="17 18">
    <name type="scientific">Orchesella cincta</name>
    <name type="common">Springtail</name>
    <name type="synonym">Podura cincta</name>
    <dbReference type="NCBI Taxonomy" id="48709"/>
    <lineage>
        <taxon>Eukaryota</taxon>
        <taxon>Metazoa</taxon>
        <taxon>Ecdysozoa</taxon>
        <taxon>Arthropoda</taxon>
        <taxon>Hexapoda</taxon>
        <taxon>Collembola</taxon>
        <taxon>Entomobryomorpha</taxon>
        <taxon>Entomobryoidea</taxon>
        <taxon>Orchesellidae</taxon>
        <taxon>Orchesellinae</taxon>
        <taxon>Orchesella</taxon>
    </lineage>
</organism>
<dbReference type="InterPro" id="IPR036383">
    <property type="entry name" value="TSP1_rpt_sf"/>
</dbReference>
<feature type="domain" description="Reelin" evidence="15">
    <location>
        <begin position="19"/>
        <end position="202"/>
    </location>
</feature>
<keyword evidence="7" id="KW-0677">Repeat</keyword>
<dbReference type="GO" id="GO:0007155">
    <property type="term" value="P:cell adhesion"/>
    <property type="evidence" value="ECO:0007669"/>
    <property type="project" value="UniProtKB-KW"/>
</dbReference>
<name>A0A1D2MTU1_ORCCI</name>
<evidence type="ECO:0000313" key="17">
    <source>
        <dbReference type="EMBL" id="ODM96426.1"/>
    </source>
</evidence>
<keyword evidence="8" id="KW-0130">Cell adhesion</keyword>
<dbReference type="PANTHER" id="PTHR11311">
    <property type="entry name" value="SPONDIN"/>
    <property type="match status" value="1"/>
</dbReference>
<dbReference type="InterPro" id="IPR020901">
    <property type="entry name" value="Prtase_inh_Kunz-CS"/>
</dbReference>
<feature type="domain" description="Spondin" evidence="16">
    <location>
        <begin position="199"/>
        <end position="391"/>
    </location>
</feature>
<dbReference type="InterPro" id="IPR042307">
    <property type="entry name" value="Reeler_sf"/>
</dbReference>
<keyword evidence="18" id="KW-1185">Reference proteome</keyword>
<dbReference type="Pfam" id="PF06468">
    <property type="entry name" value="Spond_N"/>
    <property type="match status" value="1"/>
</dbReference>
<dbReference type="Pfam" id="PF19028">
    <property type="entry name" value="TSP1_spondin"/>
    <property type="match status" value="1"/>
</dbReference>
<comment type="caution">
    <text evidence="17">The sequence shown here is derived from an EMBL/GenBank/DDBJ whole genome shotgun (WGS) entry which is preliminary data.</text>
</comment>
<dbReference type="PROSITE" id="PS51019">
    <property type="entry name" value="REELIN"/>
    <property type="match status" value="1"/>
</dbReference>
<dbReference type="PROSITE" id="PS51020">
    <property type="entry name" value="SPONDIN"/>
    <property type="match status" value="1"/>
</dbReference>
<keyword evidence="4" id="KW-0272">Extracellular matrix</keyword>
<evidence type="ECO:0000256" key="6">
    <source>
        <dbReference type="ARBA" id="ARBA00022729"/>
    </source>
</evidence>
<feature type="compositionally biased region" description="Polar residues" evidence="12">
    <location>
        <begin position="732"/>
        <end position="743"/>
    </location>
</feature>
<evidence type="ECO:0000259" key="16">
    <source>
        <dbReference type="PROSITE" id="PS51020"/>
    </source>
</evidence>
<dbReference type="PROSITE" id="PS50279">
    <property type="entry name" value="BPTI_KUNITZ_2"/>
    <property type="match status" value="1"/>
</dbReference>
<dbReference type="GO" id="GO:0031012">
    <property type="term" value="C:extracellular matrix"/>
    <property type="evidence" value="ECO:0007669"/>
    <property type="project" value="TreeGrafter"/>
</dbReference>
<evidence type="ECO:0000256" key="7">
    <source>
        <dbReference type="ARBA" id="ARBA00022737"/>
    </source>
</evidence>
<dbReference type="CDD" id="cd00109">
    <property type="entry name" value="Kunitz-type"/>
    <property type="match status" value="1"/>
</dbReference>
<dbReference type="InterPro" id="IPR000884">
    <property type="entry name" value="TSP1_rpt"/>
</dbReference>
<reference evidence="17 18" key="1">
    <citation type="journal article" date="2016" name="Genome Biol. Evol.">
        <title>Gene Family Evolution Reflects Adaptation to Soil Environmental Stressors in the Genome of the Collembolan Orchesella cincta.</title>
        <authorList>
            <person name="Faddeeva-Vakhrusheva A."/>
            <person name="Derks M.F."/>
            <person name="Anvar S.Y."/>
            <person name="Agamennone V."/>
            <person name="Suring W."/>
            <person name="Smit S."/>
            <person name="van Straalen N.M."/>
            <person name="Roelofs D."/>
        </authorList>
    </citation>
    <scope>NUCLEOTIDE SEQUENCE [LARGE SCALE GENOMIC DNA]</scope>
    <source>
        <tissue evidence="17">Mixed pool</tissue>
    </source>
</reference>
<proteinExistence type="predicted"/>
<dbReference type="Gene3D" id="2.20.100.10">
    <property type="entry name" value="Thrombospondin type-1 (TSP1) repeat"/>
    <property type="match status" value="4"/>
</dbReference>
<dbReference type="OrthoDB" id="347314at2759"/>
<feature type="compositionally biased region" description="Basic and acidic residues" evidence="12">
    <location>
        <begin position="417"/>
        <end position="426"/>
    </location>
</feature>
<sequence length="870" mass="96735">MWKRGEDSRFVKLPLLFLLLSFGCFVVSVDGLWCDRAPAGVNVPKSPGDDGYKIAISGDPDKPDKYIPEAVYTVRLQGPGDQYTVKKFSGFLLVAEPADGLSPETSAGSFQLIGDSLARFSEYCPHAVKHASELPKAEVQVRWTAPPASAGCVSFRQVYNFTLFWATIIKNKGKWFMDDGELTKTLCPETDVGPDESETSEPCCACDEAKYELTFEGLWSALTHPKDFPADAWSAHFSDIIGASHSPTFRFWKKDGIASEGLKQFAESGDSKDLESELKAESGSIRTIIKARGLRHPNFYGHKTFAVFRADKEHNLISLVSKIAPSPDWFVGVSGLNLCMKNCSWLTNKVLPLYPWDAGTDNGITYLSPKESTIPRDRIHGITWQEDDRSPFFDASGNMVKPFARLRISKQRSYEKTCPEHMEKHGAGLGRAGGGDYDEDDQYDDFDDRDRPECEMTDWSMWSTCNSAASCGPGIEKSYRNYKNEAKAIDLGCNRQRTRERQCDVPCSSNYDGYPRSGYRGGSGSSNSAYPVDQGMDPCAVSEFHPWGGCSVTCGQGLKRRFREFLYPSMARSHACDTSILADTERCLGAFPNCMDAEEIRPGCETTDWAEWGPCNATCGKGIQIRTRRYVHPPPHTDCRVDLYDDQSCEGTECTPQEICTQSVDIIKCRGSYTKWHYDVASQTCKKFSYGGCGGTQNIFETKEDCEDTCGSITELPSDSLPGYHHRHQATFQNQNQPSSSSRYHQHHNQQHNSPYSSSYQNYGPVGGGTGRQTSSLSTLSSSLASSSSNSYSSYLPAVDCDLSEWTPWSKCSVACGRGHKYRTRYIKVPSQNGGAPCPNLEHKRKCKGTQCPPNHPFRYHHHQSPSYDG</sequence>
<dbReference type="InterPro" id="IPR044004">
    <property type="entry name" value="TSP1_spondin_dom"/>
</dbReference>
<evidence type="ECO:0000259" key="15">
    <source>
        <dbReference type="PROSITE" id="PS51019"/>
    </source>
</evidence>
<evidence type="ECO:0000313" key="18">
    <source>
        <dbReference type="Proteomes" id="UP000094527"/>
    </source>
</evidence>
<dbReference type="FunFam" id="2.20.100.10:FF:000026">
    <property type="entry name" value="Spondin 1"/>
    <property type="match status" value="1"/>
</dbReference>
<dbReference type="Gene3D" id="2.60.40.4060">
    <property type="entry name" value="Reeler domain"/>
    <property type="match status" value="1"/>
</dbReference>
<feature type="compositionally biased region" description="Polar residues" evidence="12">
    <location>
        <begin position="751"/>
        <end position="762"/>
    </location>
</feature>
<dbReference type="Gene3D" id="2.60.40.2130">
    <property type="entry name" value="F-spondin domain"/>
    <property type="match status" value="1"/>
</dbReference>
<gene>
    <name evidence="17" type="ORF">Ocin01_10254</name>
</gene>
<dbReference type="InterPro" id="IPR002861">
    <property type="entry name" value="Reeler_dom"/>
</dbReference>
<dbReference type="PROSITE" id="PS00028">
    <property type="entry name" value="ZINC_FINGER_C2H2_1"/>
    <property type="match status" value="1"/>
</dbReference>
<feature type="region of interest" description="Disordered" evidence="12">
    <location>
        <begin position="732"/>
        <end position="777"/>
    </location>
</feature>
<feature type="chain" id="PRO_5008904546" description="Spondin-1" evidence="13">
    <location>
        <begin position="32"/>
        <end position="870"/>
    </location>
</feature>
<dbReference type="CDD" id="cd08544">
    <property type="entry name" value="Reeler"/>
    <property type="match status" value="1"/>
</dbReference>
<dbReference type="PANTHER" id="PTHR11311:SF16">
    <property type="entry name" value="SPONDIN-1"/>
    <property type="match status" value="1"/>
</dbReference>
<evidence type="ECO:0000256" key="2">
    <source>
        <dbReference type="ARBA" id="ARBA00019594"/>
    </source>
</evidence>
<dbReference type="OMA" id="ARFSEYC"/>
<evidence type="ECO:0000256" key="10">
    <source>
        <dbReference type="ARBA" id="ARBA00023180"/>
    </source>
</evidence>
<dbReference type="EMBL" id="LJIJ01000540">
    <property type="protein sequence ID" value="ODM96426.1"/>
    <property type="molecule type" value="Genomic_DNA"/>
</dbReference>
<dbReference type="PROSITE" id="PS50092">
    <property type="entry name" value="TSP1"/>
    <property type="match status" value="4"/>
</dbReference>
<dbReference type="NCBIfam" id="NF038123">
    <property type="entry name" value="NF038123_dom"/>
    <property type="match status" value="1"/>
</dbReference>
<keyword evidence="10" id="KW-0325">Glycoprotein</keyword>
<dbReference type="SMART" id="SM00209">
    <property type="entry name" value="TSP1"/>
    <property type="match status" value="4"/>
</dbReference>
<dbReference type="PROSITE" id="PS00280">
    <property type="entry name" value="BPTI_KUNITZ_1"/>
    <property type="match status" value="1"/>
</dbReference>
<evidence type="ECO:0000256" key="13">
    <source>
        <dbReference type="SAM" id="SignalP"/>
    </source>
</evidence>
<evidence type="ECO:0000259" key="14">
    <source>
        <dbReference type="PROSITE" id="PS50279"/>
    </source>
</evidence>
<dbReference type="InterPro" id="IPR009465">
    <property type="entry name" value="Spondin_N"/>
</dbReference>
<evidence type="ECO:0000256" key="8">
    <source>
        <dbReference type="ARBA" id="ARBA00022889"/>
    </source>
</evidence>
<feature type="signal peptide" evidence="13">
    <location>
        <begin position="1"/>
        <end position="31"/>
    </location>
</feature>
<evidence type="ECO:0000256" key="11">
    <source>
        <dbReference type="ARBA" id="ARBA00030964"/>
    </source>
</evidence>
<evidence type="ECO:0000256" key="4">
    <source>
        <dbReference type="ARBA" id="ARBA00022530"/>
    </source>
</evidence>
<dbReference type="GO" id="GO:0004867">
    <property type="term" value="F:serine-type endopeptidase inhibitor activity"/>
    <property type="evidence" value="ECO:0007669"/>
    <property type="project" value="InterPro"/>
</dbReference>
<evidence type="ECO:0000256" key="5">
    <source>
        <dbReference type="ARBA" id="ARBA00022723"/>
    </source>
</evidence>
<dbReference type="Gene3D" id="4.10.410.10">
    <property type="entry name" value="Pancreatic trypsin inhibitor Kunitz domain"/>
    <property type="match status" value="1"/>
</dbReference>
<dbReference type="SUPFAM" id="SSF57362">
    <property type="entry name" value="BPTI-like"/>
    <property type="match status" value="1"/>
</dbReference>
<dbReference type="Pfam" id="PF00090">
    <property type="entry name" value="TSP_1"/>
    <property type="match status" value="2"/>
</dbReference>
<evidence type="ECO:0000256" key="3">
    <source>
        <dbReference type="ARBA" id="ARBA00022525"/>
    </source>
</evidence>
<accession>A0A1D2MTU1</accession>
<dbReference type="Pfam" id="PF00014">
    <property type="entry name" value="Kunitz_BPTI"/>
    <property type="match status" value="1"/>
</dbReference>
<dbReference type="FunFam" id="2.60.40.2130:FF:000002">
    <property type="entry name" value="Putative Spondin-1"/>
    <property type="match status" value="1"/>
</dbReference>
<feature type="domain" description="BPTI/Kunitz inhibitor" evidence="14">
    <location>
        <begin position="660"/>
        <end position="710"/>
    </location>
</feature>
<dbReference type="AlphaFoldDB" id="A0A1D2MTU1"/>
<protein>
    <recommendedName>
        <fullName evidence="2">Spondin-1</fullName>
    </recommendedName>
    <alternativeName>
        <fullName evidence="11">F-spondin</fullName>
    </alternativeName>
</protein>
<dbReference type="InterPro" id="IPR013087">
    <property type="entry name" value="Znf_C2H2_type"/>
</dbReference>